<accession>A0A150SMX0</accession>
<comment type="caution">
    <text evidence="1">The sequence shown here is derived from an EMBL/GenBank/DDBJ whole genome shotgun (WGS) entry which is preliminary data.</text>
</comment>
<evidence type="ECO:0000313" key="1">
    <source>
        <dbReference type="EMBL" id="KYF93791.1"/>
    </source>
</evidence>
<evidence type="ECO:0000313" key="2">
    <source>
        <dbReference type="Proteomes" id="UP000075515"/>
    </source>
</evidence>
<dbReference type="EMBL" id="JEMC01001797">
    <property type="protein sequence ID" value="KYF93791.1"/>
    <property type="molecule type" value="Genomic_DNA"/>
</dbReference>
<protein>
    <submittedName>
        <fullName evidence="1">Uncharacterized protein</fullName>
    </submittedName>
</protein>
<dbReference type="AlphaFoldDB" id="A0A150SMX0"/>
<gene>
    <name evidence="1" type="ORF">BE18_05685</name>
</gene>
<name>A0A150SMX0_SORCE</name>
<sequence>MSDSSERHPVRVIPVDDYRLTVERSDHRSCIRLVDRAGAEPPRIELRPEGPVLVLGSGLSIAVAGDLQFAAERVAIHAREGIELHSGSDTVLRSEGDLVSEAREQRLSARRGNLRVEASDDVKLLGERIRLNC</sequence>
<dbReference type="Proteomes" id="UP000075515">
    <property type="component" value="Unassembled WGS sequence"/>
</dbReference>
<reference evidence="1 2" key="1">
    <citation type="submission" date="2014-02" db="EMBL/GenBank/DDBJ databases">
        <title>The small core and large imbalanced accessory genome model reveals a collaborative survival strategy of Sorangium cellulosum strains in nature.</title>
        <authorList>
            <person name="Han K."/>
            <person name="Peng R."/>
            <person name="Blom J."/>
            <person name="Li Y.-Z."/>
        </authorList>
    </citation>
    <scope>NUCLEOTIDE SEQUENCE [LARGE SCALE GENOMIC DNA]</scope>
    <source>
        <strain evidence="1 2">So0149</strain>
    </source>
</reference>
<organism evidence="1 2">
    <name type="scientific">Sorangium cellulosum</name>
    <name type="common">Polyangium cellulosum</name>
    <dbReference type="NCBI Taxonomy" id="56"/>
    <lineage>
        <taxon>Bacteria</taxon>
        <taxon>Pseudomonadati</taxon>
        <taxon>Myxococcota</taxon>
        <taxon>Polyangia</taxon>
        <taxon>Polyangiales</taxon>
        <taxon>Polyangiaceae</taxon>
        <taxon>Sorangium</taxon>
    </lineage>
</organism>
<proteinExistence type="predicted"/>